<dbReference type="PANTHER" id="PTHR43806">
    <property type="entry name" value="PEPTIDASE S8"/>
    <property type="match status" value="1"/>
</dbReference>
<evidence type="ECO:0000256" key="3">
    <source>
        <dbReference type="ARBA" id="ARBA00022801"/>
    </source>
</evidence>
<sequence>MFKFKVFSLLLIFSIFGSSFSGAIALASQPDSTSNKFSAKIGAPLRVLLREAKTAKAKSPQSLETFSEEHRQFAVRKSASGQTMVGLLLKSENVMLAKSAIINAGGTVSTIAGNILVARVPLDSVESIVAGESISRVEACQKQALLLDSSRAEIYADVVQAGEGGLDQSYNGTDVIVGVVDSGIDEDHADFNTTSGSRILYLWDMSGSGNSPSSYDYGTEYTQSQITAGQCNQSDDDGHGTHVTGIAAGNGRAESGFTGIAPDADIIFVKGYRDVDGFYSDDVINGCAYIFERADKVNKSAVVNLSLGGHVGPHDGTSLYEQALSNLVDEGKIIVAAAGNSGSSLVHVNYETGGSSFSEARETYFEISSSTSAAYIDLWYETGSVNVGIAAYRNGSRVDYTSSVAPGGQLSNESLGSGFQTFGTVTIDATETSYSENGDKRVLIEITNNNVTGVTWSLFTYGSGTLDAWLSGGSFTEDSGRLIYPGDNEKSVAIPSTAEKVICVGSYTTKNKWKAYDGNTYSLTSQPEIGAISSFSSLGPSRDGRTKPDIAAPGQVIMSALSSDLTIGSDVTVPYVSPSGELQAMQGTSMASPHVAGTIALMLEKNPQADYETVMDILTTTARQDDETGSVPNNTWGYGKLDVLEAMLQIAEGEKDTTTSGDSEDDTTATQVTVLKSGYPNPVFSSRGYITILYEIPENTSVQAPYYLKIYDVLGREVASHRISADETTVSPSIKAFASGMYFYRITGFSDMKKFVILKNE</sequence>
<dbReference type="OrthoDB" id="9798386at2"/>
<dbReference type="STRING" id="517418.Ctha_0236"/>
<dbReference type="Gene3D" id="3.40.50.200">
    <property type="entry name" value="Peptidase S8/S53 domain"/>
    <property type="match status" value="1"/>
</dbReference>
<evidence type="ECO:0000259" key="10">
    <source>
        <dbReference type="Pfam" id="PF18962"/>
    </source>
</evidence>
<dbReference type="PROSITE" id="PS00138">
    <property type="entry name" value="SUBTILASE_SER"/>
    <property type="match status" value="1"/>
</dbReference>
<dbReference type="PROSITE" id="PS51892">
    <property type="entry name" value="SUBTILASE"/>
    <property type="match status" value="1"/>
</dbReference>
<dbReference type="AlphaFoldDB" id="B3QTG1"/>
<dbReference type="InterPro" id="IPR022398">
    <property type="entry name" value="Peptidase_S8_His-AS"/>
</dbReference>
<dbReference type="PANTHER" id="PTHR43806:SF11">
    <property type="entry name" value="CEREVISIN-RELATED"/>
    <property type="match status" value="1"/>
</dbReference>
<dbReference type="InterPro" id="IPR000209">
    <property type="entry name" value="Peptidase_S8/S53_dom"/>
</dbReference>
<name>B3QTG1_CHLT3</name>
<comment type="similarity">
    <text evidence="1 6 7">Belongs to the peptidase S8 family.</text>
</comment>
<feature type="active site" description="Charge relay system" evidence="5 6">
    <location>
        <position position="239"/>
    </location>
</feature>
<dbReference type="HOGENOM" id="CLU_020737_0_0_10"/>
<dbReference type="KEGG" id="cts:Ctha_0236"/>
<dbReference type="PROSITE" id="PS00137">
    <property type="entry name" value="SUBTILASE_HIS"/>
    <property type="match status" value="1"/>
</dbReference>
<dbReference type="Proteomes" id="UP000001208">
    <property type="component" value="Chromosome"/>
</dbReference>
<evidence type="ECO:0000256" key="5">
    <source>
        <dbReference type="PIRSR" id="PIRSR615500-1"/>
    </source>
</evidence>
<feature type="domain" description="Peptidase S8/S53" evidence="9">
    <location>
        <begin position="172"/>
        <end position="352"/>
    </location>
</feature>
<dbReference type="eggNOG" id="COG1404">
    <property type="taxonomic scope" value="Bacteria"/>
</dbReference>
<dbReference type="InterPro" id="IPR015500">
    <property type="entry name" value="Peptidase_S8_subtilisin-rel"/>
</dbReference>
<accession>B3QTG1</accession>
<dbReference type="InterPro" id="IPR036852">
    <property type="entry name" value="Peptidase_S8/S53_dom_sf"/>
</dbReference>
<evidence type="ECO:0000256" key="7">
    <source>
        <dbReference type="RuleBase" id="RU003355"/>
    </source>
</evidence>
<feature type="chain" id="PRO_5002797703" evidence="8">
    <location>
        <begin position="24"/>
        <end position="761"/>
    </location>
</feature>
<feature type="domain" description="Secretion system C-terminal sorting" evidence="10">
    <location>
        <begin position="679"/>
        <end position="757"/>
    </location>
</feature>
<dbReference type="Gene3D" id="2.60.120.1290">
    <property type="match status" value="1"/>
</dbReference>
<dbReference type="InterPro" id="IPR026444">
    <property type="entry name" value="Secre_tail"/>
</dbReference>
<gene>
    <name evidence="11" type="ordered locus">Ctha_0236</name>
</gene>
<evidence type="ECO:0000256" key="4">
    <source>
        <dbReference type="ARBA" id="ARBA00022825"/>
    </source>
</evidence>
<dbReference type="InterPro" id="IPR023828">
    <property type="entry name" value="Peptidase_S8_Ser-AS"/>
</dbReference>
<reference evidence="11 12" key="1">
    <citation type="submission" date="2008-06" db="EMBL/GenBank/DDBJ databases">
        <title>Complete sequence of Chloroherpeton thalassium ATCC 35110.</title>
        <authorList>
            <consortium name="US DOE Joint Genome Institute"/>
            <person name="Lucas S."/>
            <person name="Copeland A."/>
            <person name="Lapidus A."/>
            <person name="Glavina del Rio T."/>
            <person name="Dalin E."/>
            <person name="Tice H."/>
            <person name="Bruce D."/>
            <person name="Goodwin L."/>
            <person name="Pitluck S."/>
            <person name="Schmutz J."/>
            <person name="Larimer F."/>
            <person name="Land M."/>
            <person name="Hauser L."/>
            <person name="Kyrpides N."/>
            <person name="Mikhailova N."/>
            <person name="Liu Z."/>
            <person name="Li T."/>
            <person name="Zhao F."/>
            <person name="Overmann J."/>
            <person name="Bryant D.A."/>
            <person name="Richardson P."/>
        </authorList>
    </citation>
    <scope>NUCLEOTIDE SEQUENCE [LARGE SCALE GENOMIC DNA]</scope>
    <source>
        <strain evidence="12">ATCC 35110 / GB-78</strain>
    </source>
</reference>
<organism evidence="11 12">
    <name type="scientific">Chloroherpeton thalassium (strain ATCC 35110 / GB-78)</name>
    <dbReference type="NCBI Taxonomy" id="517418"/>
    <lineage>
        <taxon>Bacteria</taxon>
        <taxon>Pseudomonadati</taxon>
        <taxon>Chlorobiota</taxon>
        <taxon>Chlorobiia</taxon>
        <taxon>Chlorobiales</taxon>
        <taxon>Chloroherpetonaceae</taxon>
        <taxon>Chloroherpeton</taxon>
    </lineage>
</organism>
<protein>
    <submittedName>
        <fullName evidence="11">Peptidase S8 and S53 subtilisin kexin sedolisin</fullName>
    </submittedName>
</protein>
<dbReference type="Pfam" id="PF00082">
    <property type="entry name" value="Peptidase_S8"/>
    <property type="match status" value="2"/>
</dbReference>
<dbReference type="PROSITE" id="PS00136">
    <property type="entry name" value="SUBTILASE_ASP"/>
    <property type="match status" value="1"/>
</dbReference>
<feature type="active site" description="Charge relay system" evidence="5 6">
    <location>
        <position position="589"/>
    </location>
</feature>
<dbReference type="PRINTS" id="PR00723">
    <property type="entry name" value="SUBTILISIN"/>
</dbReference>
<evidence type="ECO:0000259" key="9">
    <source>
        <dbReference type="Pfam" id="PF00082"/>
    </source>
</evidence>
<evidence type="ECO:0000313" key="11">
    <source>
        <dbReference type="EMBL" id="ACF12707.1"/>
    </source>
</evidence>
<proteinExistence type="inferred from homology"/>
<dbReference type="InterPro" id="IPR050131">
    <property type="entry name" value="Peptidase_S8_subtilisin-like"/>
</dbReference>
<feature type="signal peptide" evidence="8">
    <location>
        <begin position="1"/>
        <end position="23"/>
    </location>
</feature>
<dbReference type="GO" id="GO:0004252">
    <property type="term" value="F:serine-type endopeptidase activity"/>
    <property type="evidence" value="ECO:0007669"/>
    <property type="project" value="UniProtKB-UniRule"/>
</dbReference>
<keyword evidence="3 6" id="KW-0378">Hydrolase</keyword>
<keyword evidence="2 6" id="KW-0645">Protease</keyword>
<dbReference type="GO" id="GO:0006508">
    <property type="term" value="P:proteolysis"/>
    <property type="evidence" value="ECO:0007669"/>
    <property type="project" value="UniProtKB-KW"/>
</dbReference>
<dbReference type="RefSeq" id="WP_012498791.1">
    <property type="nucleotide sequence ID" value="NC_011026.1"/>
</dbReference>
<evidence type="ECO:0000256" key="2">
    <source>
        <dbReference type="ARBA" id="ARBA00022670"/>
    </source>
</evidence>
<dbReference type="SUPFAM" id="SSF52743">
    <property type="entry name" value="Subtilisin-like"/>
    <property type="match status" value="1"/>
</dbReference>
<keyword evidence="4 6" id="KW-0720">Serine protease</keyword>
<evidence type="ECO:0000256" key="6">
    <source>
        <dbReference type="PROSITE-ProRule" id="PRU01240"/>
    </source>
</evidence>
<feature type="domain" description="Peptidase S8/S53" evidence="9">
    <location>
        <begin position="476"/>
        <end position="639"/>
    </location>
</feature>
<dbReference type="Pfam" id="PF18962">
    <property type="entry name" value="Por_Secre_tail"/>
    <property type="match status" value="1"/>
</dbReference>
<keyword evidence="8" id="KW-0732">Signal</keyword>
<evidence type="ECO:0000256" key="1">
    <source>
        <dbReference type="ARBA" id="ARBA00011073"/>
    </source>
</evidence>
<evidence type="ECO:0000256" key="8">
    <source>
        <dbReference type="SAM" id="SignalP"/>
    </source>
</evidence>
<dbReference type="NCBIfam" id="TIGR04183">
    <property type="entry name" value="Por_Secre_tail"/>
    <property type="match status" value="1"/>
</dbReference>
<dbReference type="InterPro" id="IPR023827">
    <property type="entry name" value="Peptidase_S8_Asp-AS"/>
</dbReference>
<keyword evidence="12" id="KW-1185">Reference proteome</keyword>
<dbReference type="EMBL" id="CP001100">
    <property type="protein sequence ID" value="ACF12707.1"/>
    <property type="molecule type" value="Genomic_DNA"/>
</dbReference>
<feature type="active site" description="Charge relay system" evidence="5 6">
    <location>
        <position position="181"/>
    </location>
</feature>
<evidence type="ECO:0000313" key="12">
    <source>
        <dbReference type="Proteomes" id="UP000001208"/>
    </source>
</evidence>